<proteinExistence type="predicted"/>
<name>A0A7W8DSF3_9BACT</name>
<dbReference type="EMBL" id="JACHIF010000017">
    <property type="protein sequence ID" value="MBB5040608.1"/>
    <property type="molecule type" value="Genomic_DNA"/>
</dbReference>
<keyword evidence="1" id="KW-1133">Transmembrane helix</keyword>
<dbReference type="Proteomes" id="UP000534294">
    <property type="component" value="Unassembled WGS sequence"/>
</dbReference>
<reference evidence="2 3" key="1">
    <citation type="submission" date="2020-08" db="EMBL/GenBank/DDBJ databases">
        <title>Genomic Encyclopedia of Type Strains, Phase IV (KMG-IV): sequencing the most valuable type-strain genomes for metagenomic binning, comparative biology and taxonomic classification.</title>
        <authorList>
            <person name="Goeker M."/>
        </authorList>
    </citation>
    <scope>NUCLEOTIDE SEQUENCE [LARGE SCALE GENOMIC DNA]</scope>
    <source>
        <strain evidence="2 3">DSM 12251</strain>
    </source>
</reference>
<evidence type="ECO:0000313" key="3">
    <source>
        <dbReference type="Proteomes" id="UP000534294"/>
    </source>
</evidence>
<gene>
    <name evidence="2" type="ORF">HNQ64_004896</name>
</gene>
<feature type="transmembrane region" description="Helical" evidence="1">
    <location>
        <begin position="12"/>
        <end position="31"/>
    </location>
</feature>
<dbReference type="AlphaFoldDB" id="A0A7W8DSF3"/>
<keyword evidence="1" id="KW-0812">Transmembrane</keyword>
<sequence>MIEEATQQIESLQVGIIALGVLATLLLFRIAKGMISGSGDDEPWTQAKERQLFARYAYNDRYRNLDMKAGPRGHLP</sequence>
<dbReference type="RefSeq" id="WP_184213343.1">
    <property type="nucleotide sequence ID" value="NZ_JACHIF010000017.1"/>
</dbReference>
<comment type="caution">
    <text evidence="2">The sequence shown here is derived from an EMBL/GenBank/DDBJ whole genome shotgun (WGS) entry which is preliminary data.</text>
</comment>
<protein>
    <submittedName>
        <fullName evidence="2">Uncharacterized protein</fullName>
    </submittedName>
</protein>
<accession>A0A7W8DSF3</accession>
<keyword evidence="3" id="KW-1185">Reference proteome</keyword>
<organism evidence="2 3">
    <name type="scientific">Prosthecobacter dejongeii</name>
    <dbReference type="NCBI Taxonomy" id="48465"/>
    <lineage>
        <taxon>Bacteria</taxon>
        <taxon>Pseudomonadati</taxon>
        <taxon>Verrucomicrobiota</taxon>
        <taxon>Verrucomicrobiia</taxon>
        <taxon>Verrucomicrobiales</taxon>
        <taxon>Verrucomicrobiaceae</taxon>
        <taxon>Prosthecobacter</taxon>
    </lineage>
</organism>
<evidence type="ECO:0000313" key="2">
    <source>
        <dbReference type="EMBL" id="MBB5040608.1"/>
    </source>
</evidence>
<evidence type="ECO:0000256" key="1">
    <source>
        <dbReference type="SAM" id="Phobius"/>
    </source>
</evidence>
<keyword evidence="1" id="KW-0472">Membrane</keyword>